<feature type="repeat" description="ANK" evidence="2">
    <location>
        <begin position="859"/>
        <end position="891"/>
    </location>
</feature>
<evidence type="ECO:0008006" key="8">
    <source>
        <dbReference type="Google" id="ProtNLM"/>
    </source>
</evidence>
<dbReference type="SUPFAM" id="SSF52540">
    <property type="entry name" value="P-loop containing nucleoside triphosphate hydrolases"/>
    <property type="match status" value="1"/>
</dbReference>
<evidence type="ECO:0000313" key="6">
    <source>
        <dbReference type="EMBL" id="KAF8483754.1"/>
    </source>
</evidence>
<dbReference type="OrthoDB" id="194358at2759"/>
<evidence type="ECO:0000259" key="5">
    <source>
        <dbReference type="Pfam" id="PF24883"/>
    </source>
</evidence>
<name>A0A9P5TBK9_9AGAM</name>
<dbReference type="Pfam" id="PF17109">
    <property type="entry name" value="Goodbye"/>
    <property type="match status" value="1"/>
</dbReference>
<organism evidence="6 7">
    <name type="scientific">Russula ochroleuca</name>
    <dbReference type="NCBI Taxonomy" id="152965"/>
    <lineage>
        <taxon>Eukaryota</taxon>
        <taxon>Fungi</taxon>
        <taxon>Dikarya</taxon>
        <taxon>Basidiomycota</taxon>
        <taxon>Agaricomycotina</taxon>
        <taxon>Agaricomycetes</taxon>
        <taxon>Russulales</taxon>
        <taxon>Russulaceae</taxon>
        <taxon>Russula</taxon>
    </lineage>
</organism>
<proteinExistence type="predicted"/>
<dbReference type="InterPro" id="IPR027417">
    <property type="entry name" value="P-loop_NTPase"/>
</dbReference>
<keyword evidence="2" id="KW-0040">ANK repeat</keyword>
<feature type="domain" description="Nephrocystin 3-like N-terminal" evidence="5">
    <location>
        <begin position="466"/>
        <end position="515"/>
    </location>
</feature>
<evidence type="ECO:0000256" key="2">
    <source>
        <dbReference type="PROSITE-ProRule" id="PRU00023"/>
    </source>
</evidence>
<feature type="repeat" description="ANK" evidence="2">
    <location>
        <begin position="924"/>
        <end position="956"/>
    </location>
</feature>
<dbReference type="InterPro" id="IPR031350">
    <property type="entry name" value="Goodbye_dom"/>
</dbReference>
<accession>A0A9P5TBK9</accession>
<dbReference type="Gene3D" id="1.10.287.950">
    <property type="entry name" value="Methyl-accepting chemotaxis protein"/>
    <property type="match status" value="1"/>
</dbReference>
<dbReference type="InterPro" id="IPR002110">
    <property type="entry name" value="Ankyrin_rpt"/>
</dbReference>
<dbReference type="SUPFAM" id="SSF48403">
    <property type="entry name" value="Ankyrin repeat"/>
    <property type="match status" value="1"/>
</dbReference>
<dbReference type="PANTHER" id="PTHR10039:SF16">
    <property type="entry name" value="GPI INOSITOL-DEACYLASE"/>
    <property type="match status" value="1"/>
</dbReference>
<dbReference type="PROSITE" id="PS50088">
    <property type="entry name" value="ANK_REPEAT"/>
    <property type="match status" value="5"/>
</dbReference>
<feature type="repeat" description="ANK" evidence="2">
    <location>
        <begin position="957"/>
        <end position="989"/>
    </location>
</feature>
<evidence type="ECO:0000256" key="1">
    <source>
        <dbReference type="ARBA" id="ARBA00022737"/>
    </source>
</evidence>
<feature type="domain" description="GPI inositol-deacylase winged helix" evidence="4">
    <location>
        <begin position="629"/>
        <end position="716"/>
    </location>
</feature>
<dbReference type="PROSITE" id="PS50297">
    <property type="entry name" value="ANK_REP_REGION"/>
    <property type="match status" value="5"/>
</dbReference>
<reference evidence="6" key="1">
    <citation type="submission" date="2019-10" db="EMBL/GenBank/DDBJ databases">
        <authorList>
            <consortium name="DOE Joint Genome Institute"/>
            <person name="Kuo A."/>
            <person name="Miyauchi S."/>
            <person name="Kiss E."/>
            <person name="Drula E."/>
            <person name="Kohler A."/>
            <person name="Sanchez-Garcia M."/>
            <person name="Andreopoulos B."/>
            <person name="Barry K.W."/>
            <person name="Bonito G."/>
            <person name="Buee M."/>
            <person name="Carver A."/>
            <person name="Chen C."/>
            <person name="Cichocki N."/>
            <person name="Clum A."/>
            <person name="Culley D."/>
            <person name="Crous P.W."/>
            <person name="Fauchery L."/>
            <person name="Girlanda M."/>
            <person name="Hayes R."/>
            <person name="Keri Z."/>
            <person name="LaButti K."/>
            <person name="Lipzen A."/>
            <person name="Lombard V."/>
            <person name="Magnuson J."/>
            <person name="Maillard F."/>
            <person name="Morin E."/>
            <person name="Murat C."/>
            <person name="Nolan M."/>
            <person name="Ohm R."/>
            <person name="Pangilinan J."/>
            <person name="Pereira M."/>
            <person name="Perotto S."/>
            <person name="Peter M."/>
            <person name="Riley R."/>
            <person name="Sitrit Y."/>
            <person name="Stielow B."/>
            <person name="Szollosi G."/>
            <person name="Zifcakova L."/>
            <person name="Stursova M."/>
            <person name="Spatafora J.W."/>
            <person name="Tedersoo L."/>
            <person name="Vaario L.-M."/>
            <person name="Yamada A."/>
            <person name="Yan M."/>
            <person name="Wang P."/>
            <person name="Xu J."/>
            <person name="Bruns T."/>
            <person name="Baldrian P."/>
            <person name="Vilgalys R."/>
            <person name="Henrissat B."/>
            <person name="Grigoriev I.V."/>
            <person name="Hibbett D."/>
            <person name="Nagy L.G."/>
            <person name="Martin F.M."/>
        </authorList>
    </citation>
    <scope>NUCLEOTIDE SEQUENCE</scope>
    <source>
        <strain evidence="6">Prilba</strain>
    </source>
</reference>
<dbReference type="Gene3D" id="1.25.40.20">
    <property type="entry name" value="Ankyrin repeat-containing domain"/>
    <property type="match status" value="1"/>
</dbReference>
<evidence type="ECO:0000313" key="7">
    <source>
        <dbReference type="Proteomes" id="UP000759537"/>
    </source>
</evidence>
<protein>
    <recommendedName>
        <fullName evidence="8">NACHT domain-containing protein</fullName>
    </recommendedName>
</protein>
<dbReference type="Pfam" id="PF12796">
    <property type="entry name" value="Ank_2"/>
    <property type="match status" value="3"/>
</dbReference>
<dbReference type="PANTHER" id="PTHR10039">
    <property type="entry name" value="AMELOGENIN"/>
    <property type="match status" value="1"/>
</dbReference>
<dbReference type="Proteomes" id="UP000759537">
    <property type="component" value="Unassembled WGS sequence"/>
</dbReference>
<keyword evidence="1" id="KW-0677">Repeat</keyword>
<dbReference type="EMBL" id="WHVB01000004">
    <property type="protein sequence ID" value="KAF8483754.1"/>
    <property type="molecule type" value="Genomic_DNA"/>
</dbReference>
<feature type="domain" description="Fungal STAND N-terminal Goodbye" evidence="3">
    <location>
        <begin position="20"/>
        <end position="143"/>
    </location>
</feature>
<evidence type="ECO:0000259" key="4">
    <source>
        <dbReference type="Pfam" id="PF22939"/>
    </source>
</evidence>
<dbReference type="InterPro" id="IPR054471">
    <property type="entry name" value="GPIID_WHD"/>
</dbReference>
<gene>
    <name evidence="6" type="ORF">DFH94DRAFT_819628</name>
</gene>
<feature type="domain" description="Nephrocystin 3-like N-terminal" evidence="5">
    <location>
        <begin position="388"/>
        <end position="455"/>
    </location>
</feature>
<feature type="repeat" description="ANK" evidence="2">
    <location>
        <begin position="997"/>
        <end position="1025"/>
    </location>
</feature>
<dbReference type="Pfam" id="PF22939">
    <property type="entry name" value="WHD_GPIID"/>
    <property type="match status" value="1"/>
</dbReference>
<dbReference type="InterPro" id="IPR036770">
    <property type="entry name" value="Ankyrin_rpt-contain_sf"/>
</dbReference>
<dbReference type="PRINTS" id="PR01415">
    <property type="entry name" value="ANKYRIN"/>
</dbReference>
<evidence type="ECO:0000259" key="3">
    <source>
        <dbReference type="Pfam" id="PF17109"/>
    </source>
</evidence>
<feature type="repeat" description="ANK" evidence="2">
    <location>
        <begin position="891"/>
        <end position="923"/>
    </location>
</feature>
<comment type="caution">
    <text evidence="6">The sequence shown here is derived from an EMBL/GenBank/DDBJ whole genome shotgun (WGS) entry which is preliminary data.</text>
</comment>
<dbReference type="Pfam" id="PF24883">
    <property type="entry name" value="NPHP3_N"/>
    <property type="match status" value="2"/>
</dbReference>
<dbReference type="SMART" id="SM00248">
    <property type="entry name" value="ANK"/>
    <property type="match status" value="6"/>
</dbReference>
<dbReference type="InterPro" id="IPR056884">
    <property type="entry name" value="NPHP3-like_N"/>
</dbReference>
<keyword evidence="7" id="KW-1185">Reference proteome</keyword>
<sequence>MSASNSVAGPSTDNFTAIFNAASNEYLRVTGKRLDTHPFAAQLHTCRSPDAVSNVLRTQAQAFKTFREGDEKLMTWLNPTVSILFAFSATLAEGIGLPFSPAKTIFTGIGVLLGVVRDVVASHEKIIHLFERINFFLQRLNIYTEIPLTNDFTVLLGKIMAELLFILAISTKEMTDRKMKTFLRRLVGKTEVEDALERIDTLTKEETLMAVTKNLEVTHHVDGNVMAVKGIVHNIDGNVEAIKEAICDVNGSVEVTKELSHDVSAGVNAIKDVIRDVDGNVKGTKELAENIDDNVKATKALTEDVGGNVNVIQDVARSVDHNVKATEHGTQRFLPIFMHAPTLLLNSFPETVTEQLERNQLQEKLRTWLAAPDPSINHNIACKTQHGGTARWFIQSSTFRDWKNDGSLLWVHGNPGAGKSILCSAIIEDIKTMREAGSALIAWYYFDFKNASKRDDVLKRCSNFQDNLPIFIIVDALDECPNTSGTPSAREEVLDFVEDLVRSNHSNLFICVTSRPEQDIQAILNPLAPASCRVSLHVEGGQREDIDNYIRSFVLKDRAMRRWREEDKELVITTLSQRAQGMFRWVFCQLDTLRRCMASSICKALDELPTTLDDTYERALQEIPKEKWQHAHRLFQCLVAAIRPLRVDELAEIFAIRFDADGSFGLMEGWRPENPEEAVLSACSSLIAIVENEGLKIVQFSHFSVKEFLTSDRLQTSEVGNVCDYHIPLYAAHTILARACLTVLLQLDENLDKERLETFPLAFYAAEHWIYHARFEDVALRVQDHIELLFNPHNPYLAAWDRIYDVDRGYIRGFLAQHLSPPLAQNGTALYYASLCGFSGLANYIICTHGEDVDAESGYYGTPLRAASSRGHIDVVRVLLDQGANVNTIDKRKTPLYSAYRSQQLEIMRLLLEHGADADVWNDSNEFILHSASRLEDAEVVHLLLRHNADVNSRGFLDWTPLQSATSSGHMKVIQLLLDHGADVNALSRGFNPPVPPLHIAISERSLEVVQLLLKHGADVNIQDGRSQTAYWFAKFGGQTEIAQLLLEYGAEKE</sequence>
<reference evidence="6" key="2">
    <citation type="journal article" date="2020" name="Nat. Commun.">
        <title>Large-scale genome sequencing of mycorrhizal fungi provides insights into the early evolution of symbiotic traits.</title>
        <authorList>
            <person name="Miyauchi S."/>
            <person name="Kiss E."/>
            <person name="Kuo A."/>
            <person name="Drula E."/>
            <person name="Kohler A."/>
            <person name="Sanchez-Garcia M."/>
            <person name="Morin E."/>
            <person name="Andreopoulos B."/>
            <person name="Barry K.W."/>
            <person name="Bonito G."/>
            <person name="Buee M."/>
            <person name="Carver A."/>
            <person name="Chen C."/>
            <person name="Cichocki N."/>
            <person name="Clum A."/>
            <person name="Culley D."/>
            <person name="Crous P.W."/>
            <person name="Fauchery L."/>
            <person name="Girlanda M."/>
            <person name="Hayes R.D."/>
            <person name="Keri Z."/>
            <person name="LaButti K."/>
            <person name="Lipzen A."/>
            <person name="Lombard V."/>
            <person name="Magnuson J."/>
            <person name="Maillard F."/>
            <person name="Murat C."/>
            <person name="Nolan M."/>
            <person name="Ohm R.A."/>
            <person name="Pangilinan J."/>
            <person name="Pereira M.F."/>
            <person name="Perotto S."/>
            <person name="Peter M."/>
            <person name="Pfister S."/>
            <person name="Riley R."/>
            <person name="Sitrit Y."/>
            <person name="Stielow J.B."/>
            <person name="Szollosi G."/>
            <person name="Zifcakova L."/>
            <person name="Stursova M."/>
            <person name="Spatafora J.W."/>
            <person name="Tedersoo L."/>
            <person name="Vaario L.M."/>
            <person name="Yamada A."/>
            <person name="Yan M."/>
            <person name="Wang P."/>
            <person name="Xu J."/>
            <person name="Bruns T."/>
            <person name="Baldrian P."/>
            <person name="Vilgalys R."/>
            <person name="Dunand C."/>
            <person name="Henrissat B."/>
            <person name="Grigoriev I.V."/>
            <person name="Hibbett D."/>
            <person name="Nagy L.G."/>
            <person name="Martin F.M."/>
        </authorList>
    </citation>
    <scope>NUCLEOTIDE SEQUENCE</scope>
    <source>
        <strain evidence="6">Prilba</strain>
    </source>
</reference>
<dbReference type="AlphaFoldDB" id="A0A9P5TBK9"/>
<dbReference type="Gene3D" id="3.40.50.300">
    <property type="entry name" value="P-loop containing nucleotide triphosphate hydrolases"/>
    <property type="match status" value="1"/>
</dbReference>